<reference evidence="2" key="1">
    <citation type="journal article" date="2014" name="Int. J. Syst. Evol. Microbiol.">
        <title>Complete genome sequence of Corynebacterium casei LMG S-19264T (=DSM 44701T), isolated from a smear-ripened cheese.</title>
        <authorList>
            <consortium name="US DOE Joint Genome Institute (JGI-PGF)"/>
            <person name="Walter F."/>
            <person name="Albersmeier A."/>
            <person name="Kalinowski J."/>
            <person name="Ruckert C."/>
        </authorList>
    </citation>
    <scope>NUCLEOTIDE SEQUENCE</scope>
    <source>
        <strain evidence="2">JCM 3276</strain>
    </source>
</reference>
<organism evidence="2 3">
    <name type="scientific">Actinokineospora fastidiosa</name>
    <dbReference type="NCBI Taxonomy" id="1816"/>
    <lineage>
        <taxon>Bacteria</taxon>
        <taxon>Bacillati</taxon>
        <taxon>Actinomycetota</taxon>
        <taxon>Actinomycetes</taxon>
        <taxon>Pseudonocardiales</taxon>
        <taxon>Pseudonocardiaceae</taxon>
        <taxon>Actinokineospora</taxon>
    </lineage>
</organism>
<dbReference type="PROSITE" id="PS51257">
    <property type="entry name" value="PROKAR_LIPOPROTEIN"/>
    <property type="match status" value="1"/>
</dbReference>
<evidence type="ECO:0000313" key="2">
    <source>
        <dbReference type="EMBL" id="GGS39213.1"/>
    </source>
</evidence>
<evidence type="ECO:0000256" key="1">
    <source>
        <dbReference type="SAM" id="MobiDB-lite"/>
    </source>
</evidence>
<evidence type="ECO:0000313" key="3">
    <source>
        <dbReference type="Proteomes" id="UP000660680"/>
    </source>
</evidence>
<keyword evidence="3" id="KW-1185">Reference proteome</keyword>
<protein>
    <submittedName>
        <fullName evidence="2">Uncharacterized protein</fullName>
    </submittedName>
</protein>
<comment type="caution">
    <text evidence="2">The sequence shown here is derived from an EMBL/GenBank/DDBJ whole genome shotgun (WGS) entry which is preliminary data.</text>
</comment>
<dbReference type="PROSITE" id="PS51318">
    <property type="entry name" value="TAT"/>
    <property type="match status" value="1"/>
</dbReference>
<dbReference type="EMBL" id="BMRB01000002">
    <property type="protein sequence ID" value="GGS39213.1"/>
    <property type="molecule type" value="Genomic_DNA"/>
</dbReference>
<dbReference type="InterPro" id="IPR006311">
    <property type="entry name" value="TAT_signal"/>
</dbReference>
<feature type="region of interest" description="Disordered" evidence="1">
    <location>
        <begin position="78"/>
        <end position="107"/>
    </location>
</feature>
<gene>
    <name evidence="2" type="ORF">GCM10010171_37760</name>
</gene>
<dbReference type="Proteomes" id="UP000660680">
    <property type="component" value="Unassembled WGS sequence"/>
</dbReference>
<sequence>MRINSGVPRRTVLVGVALGAAAGCTDPGPPPPPDPLAALADRARADAALATAIASAVPSLAEGAGEVARVRGEHATALKAEVERERPPVSTTASAPPTTPPAAPKDEKAALKALTDGLTAAQKEAAGLVPALPRYRAGLVGSVTAACASLREVL</sequence>
<feature type="compositionally biased region" description="Basic and acidic residues" evidence="1">
    <location>
        <begin position="78"/>
        <end position="87"/>
    </location>
</feature>
<proteinExistence type="predicted"/>
<dbReference type="AlphaFoldDB" id="A0A918GJ09"/>
<name>A0A918GJ09_9PSEU</name>
<reference evidence="2" key="2">
    <citation type="submission" date="2020-09" db="EMBL/GenBank/DDBJ databases">
        <authorList>
            <person name="Sun Q."/>
            <person name="Ohkuma M."/>
        </authorList>
    </citation>
    <scope>NUCLEOTIDE SEQUENCE</scope>
    <source>
        <strain evidence="2">JCM 3276</strain>
    </source>
</reference>
<accession>A0A918GJ09</accession>